<sequence>MKRGIVFACLLAVLAIGSFSFAGNQHTVTVTVKPFAKLTVLDNLTDIATAIEANEVRDDGTVTKNFDTKVKLQIRTNSANGCTLSVAGQATQGSDITALLQVGTDPNFNDVSKYTTLTTGGSPIVSAGLTKAQLQNPVELTWRVNGNIATLDPNQTYKTLVTYTVAAK</sequence>
<feature type="signal peptide" evidence="1">
    <location>
        <begin position="1"/>
        <end position="22"/>
    </location>
</feature>
<feature type="chain" id="PRO_5020992312" evidence="1">
    <location>
        <begin position="23"/>
        <end position="168"/>
    </location>
</feature>
<reference evidence="2 3" key="1">
    <citation type="submission" date="2019-03" db="EMBL/GenBank/DDBJ databases">
        <title>Genomic Encyclopedia of Type Strains, Phase IV (KMG-IV): sequencing the most valuable type-strain genomes for metagenomic binning, comparative biology and taxonomic classification.</title>
        <authorList>
            <person name="Goeker M."/>
        </authorList>
    </citation>
    <scope>NUCLEOTIDE SEQUENCE [LARGE SCALE GENOMIC DNA]</scope>
    <source>
        <strain evidence="2 3">LX-B</strain>
    </source>
</reference>
<dbReference type="Proteomes" id="UP000295008">
    <property type="component" value="Unassembled WGS sequence"/>
</dbReference>
<dbReference type="RefSeq" id="WP_132015579.1">
    <property type="nucleotide sequence ID" value="NZ_SLUN01000023.1"/>
</dbReference>
<evidence type="ECO:0000256" key="1">
    <source>
        <dbReference type="SAM" id="SignalP"/>
    </source>
</evidence>
<comment type="caution">
    <text evidence="2">The sequence shown here is derived from an EMBL/GenBank/DDBJ whole genome shotgun (WGS) entry which is preliminary data.</text>
</comment>
<dbReference type="AlphaFoldDB" id="A0A4R1RAM1"/>
<name>A0A4R1RAM1_HYDET</name>
<dbReference type="EMBL" id="SLUN01000023">
    <property type="protein sequence ID" value="TCL62785.1"/>
    <property type="molecule type" value="Genomic_DNA"/>
</dbReference>
<protein>
    <submittedName>
        <fullName evidence="2">Uncharacterized protein</fullName>
    </submittedName>
</protein>
<organism evidence="2 3">
    <name type="scientific">Hydrogenispora ethanolica</name>
    <dbReference type="NCBI Taxonomy" id="1082276"/>
    <lineage>
        <taxon>Bacteria</taxon>
        <taxon>Bacillati</taxon>
        <taxon>Bacillota</taxon>
        <taxon>Hydrogenispora</taxon>
    </lineage>
</organism>
<keyword evidence="1" id="KW-0732">Signal</keyword>
<accession>A0A4R1RAM1</accession>
<evidence type="ECO:0000313" key="3">
    <source>
        <dbReference type="Proteomes" id="UP000295008"/>
    </source>
</evidence>
<gene>
    <name evidence="2" type="ORF">EDC14_102366</name>
</gene>
<proteinExistence type="predicted"/>
<evidence type="ECO:0000313" key="2">
    <source>
        <dbReference type="EMBL" id="TCL62785.1"/>
    </source>
</evidence>
<keyword evidence="3" id="KW-1185">Reference proteome</keyword>